<dbReference type="RefSeq" id="WP_198514834.1">
    <property type="nucleotide sequence ID" value="NZ_PGEX01000001.1"/>
</dbReference>
<feature type="domain" description="Fibrobacter succinogenes major paralogous" evidence="3">
    <location>
        <begin position="167"/>
        <end position="332"/>
    </location>
</feature>
<feature type="signal peptide" evidence="2">
    <location>
        <begin position="1"/>
        <end position="27"/>
    </location>
</feature>
<feature type="region of interest" description="Disordered" evidence="1">
    <location>
        <begin position="23"/>
        <end position="147"/>
    </location>
</feature>
<feature type="compositionally biased region" description="Low complexity" evidence="1">
    <location>
        <begin position="36"/>
        <end position="48"/>
    </location>
</feature>
<evidence type="ECO:0000313" key="5">
    <source>
        <dbReference type="Proteomes" id="UP000231134"/>
    </source>
</evidence>
<sequence>MNFTKLFVGAFALSAMLVACDSDSASAKDTEIEELSSSSAVEIPSSSSTIRNDGLSSSAIESSSSSVMESSSSSETPQSSSSEAPQSSSSEAPQSSSSEATQSSSSEAPQSSSSEAPQSSSSEATQSSSSADVNSSSSENEQSSSSEMGIIYGTMTDSRDGNTYKTVKIGEQVWMAENLNYADSVKTPSLKENSWCYGNVAANCEKYGRLYTWAAAKIVCPEGWHLPSYDEWNTLFTAVGGKSTAGAKLKSQTGWTAYDGITNEDSFGFSALPAGYRFLSGDFIDEGRYAYFWSSTESSSYYAYGMLLYYYYDRAYLYYNSKYYGHSVRCVKD</sequence>
<gene>
    <name evidence="4" type="ORF">BGX16_0325</name>
</gene>
<dbReference type="EMBL" id="PGEX01000001">
    <property type="protein sequence ID" value="PJJ40404.1"/>
    <property type="molecule type" value="Genomic_DNA"/>
</dbReference>
<evidence type="ECO:0000256" key="2">
    <source>
        <dbReference type="SAM" id="SignalP"/>
    </source>
</evidence>
<reference evidence="4 5" key="1">
    <citation type="submission" date="2017-11" db="EMBL/GenBank/DDBJ databases">
        <title>Animal gut microbial communities from fecal samples from Wisconsin, USA.</title>
        <authorList>
            <person name="Neumann A."/>
        </authorList>
    </citation>
    <scope>NUCLEOTIDE SEQUENCE [LARGE SCALE GENOMIC DNA]</scope>
    <source>
        <strain evidence="4 5">UWS3</strain>
    </source>
</reference>
<feature type="compositionally biased region" description="Low complexity" evidence="1">
    <location>
        <begin position="56"/>
        <end position="147"/>
    </location>
</feature>
<keyword evidence="2" id="KW-0732">Signal</keyword>
<protein>
    <submittedName>
        <fullName evidence="4">Uncharacterized protein (TIGR02145 family)</fullName>
    </submittedName>
</protein>
<dbReference type="NCBIfam" id="TIGR02145">
    <property type="entry name" value="Fib_succ_major"/>
    <property type="match status" value="1"/>
</dbReference>
<organism evidence="4 5">
    <name type="scientific">Hallerella succinigenes</name>
    <dbReference type="NCBI Taxonomy" id="1896222"/>
    <lineage>
        <taxon>Bacteria</taxon>
        <taxon>Pseudomonadati</taxon>
        <taxon>Fibrobacterota</taxon>
        <taxon>Fibrobacteria</taxon>
        <taxon>Fibrobacterales</taxon>
        <taxon>Fibrobacteraceae</taxon>
        <taxon>Hallerella</taxon>
    </lineage>
</organism>
<accession>A0A2M9A3X8</accession>
<comment type="caution">
    <text evidence="4">The sequence shown here is derived from an EMBL/GenBank/DDBJ whole genome shotgun (WGS) entry which is preliminary data.</text>
</comment>
<dbReference type="Proteomes" id="UP000231134">
    <property type="component" value="Unassembled WGS sequence"/>
</dbReference>
<evidence type="ECO:0000256" key="1">
    <source>
        <dbReference type="SAM" id="MobiDB-lite"/>
    </source>
</evidence>
<evidence type="ECO:0000259" key="3">
    <source>
        <dbReference type="Pfam" id="PF09603"/>
    </source>
</evidence>
<feature type="chain" id="PRO_5014857553" evidence="2">
    <location>
        <begin position="28"/>
        <end position="333"/>
    </location>
</feature>
<evidence type="ECO:0000313" key="4">
    <source>
        <dbReference type="EMBL" id="PJJ40404.1"/>
    </source>
</evidence>
<dbReference type="InterPro" id="IPR011871">
    <property type="entry name" value="Fib_succ_major"/>
</dbReference>
<name>A0A2M9A3X8_9BACT</name>
<keyword evidence="5" id="KW-1185">Reference proteome</keyword>
<dbReference type="Pfam" id="PF09603">
    <property type="entry name" value="Fib_succ_major"/>
    <property type="match status" value="1"/>
</dbReference>
<dbReference type="PROSITE" id="PS51257">
    <property type="entry name" value="PROKAR_LIPOPROTEIN"/>
    <property type="match status" value="1"/>
</dbReference>
<dbReference type="AlphaFoldDB" id="A0A2M9A3X8"/>
<proteinExistence type="predicted"/>